<evidence type="ECO:0000313" key="2">
    <source>
        <dbReference type="EMBL" id="KAK7354646.1"/>
    </source>
</evidence>
<sequence>MGQSRKDRLACLLWSSWMWLGEPTSSVVLEPSNVEKGRRRNGQYPIYNSGEPYVLALGTIVLCVGSTVSDKVERKPVVGKEDNVYGCCYVVVNAVSNLDSWMEVQISGF</sequence>
<feature type="chain" id="PRO_5043022044" evidence="1">
    <location>
        <begin position="27"/>
        <end position="109"/>
    </location>
</feature>
<comment type="caution">
    <text evidence="2">The sequence shown here is derived from an EMBL/GenBank/DDBJ whole genome shotgun (WGS) entry which is preliminary data.</text>
</comment>
<proteinExistence type="predicted"/>
<accession>A0AAN9MHF3</accession>
<keyword evidence="1" id="KW-0732">Signal</keyword>
<reference evidence="2 3" key="1">
    <citation type="submission" date="2024-01" db="EMBL/GenBank/DDBJ databases">
        <title>The genomes of 5 underutilized Papilionoideae crops provide insights into root nodulation and disease resistanc.</title>
        <authorList>
            <person name="Jiang F."/>
        </authorList>
    </citation>
    <scope>NUCLEOTIDE SEQUENCE [LARGE SCALE GENOMIC DNA]</scope>
    <source>
        <strain evidence="2">JINMINGXINNONG_FW02</strain>
        <tissue evidence="2">Leaves</tissue>
    </source>
</reference>
<evidence type="ECO:0000256" key="1">
    <source>
        <dbReference type="SAM" id="SignalP"/>
    </source>
</evidence>
<dbReference type="Proteomes" id="UP001374584">
    <property type="component" value="Unassembled WGS sequence"/>
</dbReference>
<gene>
    <name evidence="2" type="ORF">VNO80_20111</name>
</gene>
<feature type="signal peptide" evidence="1">
    <location>
        <begin position="1"/>
        <end position="26"/>
    </location>
</feature>
<dbReference type="EMBL" id="JAYMYR010000007">
    <property type="protein sequence ID" value="KAK7354646.1"/>
    <property type="molecule type" value="Genomic_DNA"/>
</dbReference>
<name>A0AAN9MHF3_PHACN</name>
<keyword evidence="3" id="KW-1185">Reference proteome</keyword>
<dbReference type="AlphaFoldDB" id="A0AAN9MHF3"/>
<organism evidence="2 3">
    <name type="scientific">Phaseolus coccineus</name>
    <name type="common">Scarlet runner bean</name>
    <name type="synonym">Phaseolus multiflorus</name>
    <dbReference type="NCBI Taxonomy" id="3886"/>
    <lineage>
        <taxon>Eukaryota</taxon>
        <taxon>Viridiplantae</taxon>
        <taxon>Streptophyta</taxon>
        <taxon>Embryophyta</taxon>
        <taxon>Tracheophyta</taxon>
        <taxon>Spermatophyta</taxon>
        <taxon>Magnoliopsida</taxon>
        <taxon>eudicotyledons</taxon>
        <taxon>Gunneridae</taxon>
        <taxon>Pentapetalae</taxon>
        <taxon>rosids</taxon>
        <taxon>fabids</taxon>
        <taxon>Fabales</taxon>
        <taxon>Fabaceae</taxon>
        <taxon>Papilionoideae</taxon>
        <taxon>50 kb inversion clade</taxon>
        <taxon>NPAAA clade</taxon>
        <taxon>indigoferoid/millettioid clade</taxon>
        <taxon>Phaseoleae</taxon>
        <taxon>Phaseolus</taxon>
    </lineage>
</organism>
<evidence type="ECO:0000313" key="3">
    <source>
        <dbReference type="Proteomes" id="UP001374584"/>
    </source>
</evidence>
<protein>
    <submittedName>
        <fullName evidence="2">Uncharacterized protein</fullName>
    </submittedName>
</protein>